<proteinExistence type="predicted"/>
<dbReference type="Gene3D" id="1.10.8.430">
    <property type="entry name" value="Helical domain of apoptotic protease-activating factors"/>
    <property type="match status" value="1"/>
</dbReference>
<dbReference type="InterPro" id="IPR035897">
    <property type="entry name" value="Toll_tir_struct_dom_sf"/>
</dbReference>
<dbReference type="InterPro" id="IPR002182">
    <property type="entry name" value="NB-ARC"/>
</dbReference>
<dbReference type="Pfam" id="PF00560">
    <property type="entry name" value="LRR_1"/>
    <property type="match status" value="2"/>
</dbReference>
<evidence type="ECO:0000256" key="4">
    <source>
        <dbReference type="ARBA" id="ARBA00022801"/>
    </source>
</evidence>
<dbReference type="SUPFAM" id="SSF52058">
    <property type="entry name" value="L domain-like"/>
    <property type="match status" value="1"/>
</dbReference>
<dbReference type="InterPro" id="IPR044974">
    <property type="entry name" value="Disease_R_plants"/>
</dbReference>
<dbReference type="PROSITE" id="PS51450">
    <property type="entry name" value="LRR"/>
    <property type="match status" value="1"/>
</dbReference>
<feature type="compositionally biased region" description="Pro residues" evidence="7">
    <location>
        <begin position="55"/>
        <end position="70"/>
    </location>
</feature>
<evidence type="ECO:0000256" key="3">
    <source>
        <dbReference type="ARBA" id="ARBA00022737"/>
    </source>
</evidence>
<feature type="region of interest" description="Disordered" evidence="7">
    <location>
        <begin position="1"/>
        <end position="25"/>
    </location>
</feature>
<dbReference type="InterPro" id="IPR000157">
    <property type="entry name" value="TIR_dom"/>
</dbReference>
<sequence>MEGSSSSFSRRRRRRLLGRPFPRPLSITKPSNYDDVLKIFRAEGTRSSISAPDPNLLPPPHPFSPAPPDPSEVKKKYDVFLSFRGEDTRNNFTAHLYAALTQKGIYTFLDDYKLERGKTISPELVKAIEGSICSVIILSRNFASSTWCLDELVKILDCMKTRGQIVLPIFYHVDPTHVRKQTETFGEAFAKHEQDFRDSMERVQRWRAALTEVANLAGWHLPFDRDEAKFIREFVAEIISSKLNVEMLNVSEDLVGMDSRLLKLNSYVCTSLDDVCMIGICGMGGIGKTTIARAYYNWMSSRFEGSSFLANVREVSEKQGLLSLQKQLLQEVLKERYDDIRYVDGGAYLIRTRLIHKKILVVIDDVDQLEQLRKLAGKSDWFGSGSRIIITTRDESLLVGHGVKIVYKMEELNDDESLQLFTWNAFKNVCPSNDYARLSEQVIRYANGLPLALEVLGSFLCGKSLTEWENALKRLREYPKKEIIKALQISFDGLEETEKNIFLDVACFFKGHDKDYVMRVLDSCGFYPEIGIRVLIDKSLLSIKDNTLWMHDLIQEMGWQIVREKSHKEPGTRSRLWKVQDLIHVFENNTGSEEVEAIVVKDFQLPQQTKRLISCEALSKLKKLRLLILDKLTFLPDLEDLSNELQFLDWHGYPLKCLPSSFQPAGLVELHLANCHMEHLWNGRVKPLYNLKVIKLHCCYNLMKIFEDFRVVPNLEKLILYSCTELLEVHPSITTLERLIVLVLTFSDKLKNIPSGIKGLKSLKVLNVFGCSKLCEFPEDLGCLRSLEELDASGTAITHLPDSIVLLKNLRKLSFSKWRGPEWQNMFSDRVGKGLLHGLLSGLYSLTHLDLNNCNLGEGQIPEEIDCLVSLEELNLSNNNFITLPASISQLSKLRFLHLESCQWLRSLGSELPSSLEMVKTSYCTSLNTFLDPVSECDLRCSAVCLECMELVDRQGSEMTAIASLKRYLQNPAHPCEMFQIILPGNQIPKWFKHQNKWSSISIKLDPNLCSSRWLGFAVCAYFAADASAHFGCGVMINDNYWTHGTVPLPGTPINSNHLWLFYLPRDKYFLTECKNTCYDIEFTFDPYGFGYKSYIVKGCGVRLVCEKDVQEFDEAMTFMNVDG</sequence>
<feature type="region of interest" description="Disordered" evidence="7">
    <location>
        <begin position="47"/>
        <end position="71"/>
    </location>
</feature>
<keyword evidence="4" id="KW-0378">Hydrolase</keyword>
<organism evidence="9 10">
    <name type="scientific">Ziziphus jujuba</name>
    <name type="common">Chinese jujube</name>
    <name type="synonym">Ziziphus sativa</name>
    <dbReference type="NCBI Taxonomy" id="326968"/>
    <lineage>
        <taxon>Eukaryota</taxon>
        <taxon>Viridiplantae</taxon>
        <taxon>Streptophyta</taxon>
        <taxon>Embryophyta</taxon>
        <taxon>Tracheophyta</taxon>
        <taxon>Spermatophyta</taxon>
        <taxon>Magnoliopsida</taxon>
        <taxon>eudicotyledons</taxon>
        <taxon>Gunneridae</taxon>
        <taxon>Pentapetalae</taxon>
        <taxon>rosids</taxon>
        <taxon>fabids</taxon>
        <taxon>Rosales</taxon>
        <taxon>Rhamnaceae</taxon>
        <taxon>Paliureae</taxon>
        <taxon>Ziziphus</taxon>
    </lineage>
</organism>
<dbReference type="Pfam" id="PF01582">
    <property type="entry name" value="TIR"/>
    <property type="match status" value="1"/>
</dbReference>
<dbReference type="Pfam" id="PF20160">
    <property type="entry name" value="C-JID"/>
    <property type="match status" value="1"/>
</dbReference>
<keyword evidence="2" id="KW-0433">Leucine-rich repeat</keyword>
<dbReference type="PANTHER" id="PTHR11017">
    <property type="entry name" value="LEUCINE-RICH REPEAT-CONTAINING PROTEIN"/>
    <property type="match status" value="1"/>
</dbReference>
<dbReference type="SMART" id="SM00255">
    <property type="entry name" value="TIR"/>
    <property type="match status" value="1"/>
</dbReference>
<dbReference type="Gene3D" id="3.80.10.10">
    <property type="entry name" value="Ribonuclease Inhibitor"/>
    <property type="match status" value="1"/>
</dbReference>
<dbReference type="Pfam" id="PF00931">
    <property type="entry name" value="NB-ARC"/>
    <property type="match status" value="1"/>
</dbReference>
<feature type="domain" description="TIR" evidence="8">
    <location>
        <begin position="75"/>
        <end position="242"/>
    </location>
</feature>
<keyword evidence="5" id="KW-0520">NAD</keyword>
<evidence type="ECO:0000256" key="7">
    <source>
        <dbReference type="SAM" id="MobiDB-lite"/>
    </source>
</evidence>
<dbReference type="InterPro" id="IPR042197">
    <property type="entry name" value="Apaf_helical"/>
</dbReference>
<dbReference type="PRINTS" id="PR00364">
    <property type="entry name" value="DISEASERSIST"/>
</dbReference>
<dbReference type="InterPro" id="IPR001611">
    <property type="entry name" value="Leu-rich_rpt"/>
</dbReference>
<evidence type="ECO:0000256" key="1">
    <source>
        <dbReference type="ARBA" id="ARBA00011982"/>
    </source>
</evidence>
<evidence type="ECO:0000259" key="8">
    <source>
        <dbReference type="PROSITE" id="PS50104"/>
    </source>
</evidence>
<dbReference type="InterPro" id="IPR003591">
    <property type="entry name" value="Leu-rich_rpt_typical-subtyp"/>
</dbReference>
<dbReference type="PANTHER" id="PTHR11017:SF510">
    <property type="entry name" value="ADP-RIBOSYL CYCLASE_CYCLIC ADP-RIBOSE HYDROLASE"/>
    <property type="match status" value="1"/>
</dbReference>
<evidence type="ECO:0000256" key="2">
    <source>
        <dbReference type="ARBA" id="ARBA00022614"/>
    </source>
</evidence>
<evidence type="ECO:0000256" key="5">
    <source>
        <dbReference type="ARBA" id="ARBA00023027"/>
    </source>
</evidence>
<name>A0ABM3IUY0_ZIZJJ</name>
<keyword evidence="9" id="KW-1185">Reference proteome</keyword>
<dbReference type="SUPFAM" id="SSF52200">
    <property type="entry name" value="Toll/Interleukin receptor TIR domain"/>
    <property type="match status" value="1"/>
</dbReference>
<keyword evidence="3" id="KW-0677">Repeat</keyword>
<dbReference type="PROSITE" id="PS50104">
    <property type="entry name" value="TIR"/>
    <property type="match status" value="1"/>
</dbReference>
<dbReference type="EC" id="3.2.2.6" evidence="1"/>
<reference evidence="10" key="1">
    <citation type="submission" date="2025-08" db="UniProtKB">
        <authorList>
            <consortium name="RefSeq"/>
        </authorList>
    </citation>
    <scope>IDENTIFICATION</scope>
    <source>
        <tissue evidence="10">Seedling</tissue>
    </source>
</reference>
<dbReference type="SUPFAM" id="SSF52540">
    <property type="entry name" value="P-loop containing nucleoside triphosphate hydrolases"/>
    <property type="match status" value="1"/>
</dbReference>
<dbReference type="SMART" id="SM00369">
    <property type="entry name" value="LRR_TYP"/>
    <property type="match status" value="3"/>
</dbReference>
<dbReference type="InterPro" id="IPR032675">
    <property type="entry name" value="LRR_dom_sf"/>
</dbReference>
<accession>A0ABM3IUY0</accession>
<evidence type="ECO:0000256" key="6">
    <source>
        <dbReference type="ARBA" id="ARBA00047304"/>
    </source>
</evidence>
<dbReference type="GeneID" id="107410770"/>
<evidence type="ECO:0000313" key="10">
    <source>
        <dbReference type="RefSeq" id="XP_048335880.2"/>
    </source>
</evidence>
<dbReference type="InterPro" id="IPR058192">
    <property type="entry name" value="WHD_ROQ1-like"/>
</dbReference>
<dbReference type="Proteomes" id="UP001652623">
    <property type="component" value="Chromosome 7"/>
</dbReference>
<protein>
    <recommendedName>
        <fullName evidence="1">ADP-ribosyl cyclase/cyclic ADP-ribose hydrolase</fullName>
        <ecNumber evidence="1">3.2.2.6</ecNumber>
    </recommendedName>
</protein>
<dbReference type="Gene3D" id="3.40.50.300">
    <property type="entry name" value="P-loop containing nucleotide triphosphate hydrolases"/>
    <property type="match status" value="1"/>
</dbReference>
<comment type="catalytic activity">
    <reaction evidence="6">
        <text>NAD(+) + H2O = ADP-D-ribose + nicotinamide + H(+)</text>
        <dbReference type="Rhea" id="RHEA:16301"/>
        <dbReference type="ChEBI" id="CHEBI:15377"/>
        <dbReference type="ChEBI" id="CHEBI:15378"/>
        <dbReference type="ChEBI" id="CHEBI:17154"/>
        <dbReference type="ChEBI" id="CHEBI:57540"/>
        <dbReference type="ChEBI" id="CHEBI:57967"/>
        <dbReference type="EC" id="3.2.2.6"/>
    </reaction>
    <physiologicalReaction direction="left-to-right" evidence="6">
        <dbReference type="Rhea" id="RHEA:16302"/>
    </physiologicalReaction>
</comment>
<dbReference type="InterPro" id="IPR027417">
    <property type="entry name" value="P-loop_NTPase"/>
</dbReference>
<gene>
    <name evidence="10" type="primary">LOC107410770</name>
</gene>
<dbReference type="Pfam" id="PF23282">
    <property type="entry name" value="WHD_ROQ1"/>
    <property type="match status" value="1"/>
</dbReference>
<dbReference type="RefSeq" id="XP_048335880.2">
    <property type="nucleotide sequence ID" value="XM_048479923.2"/>
</dbReference>
<evidence type="ECO:0000313" key="9">
    <source>
        <dbReference type="Proteomes" id="UP001652623"/>
    </source>
</evidence>
<dbReference type="InterPro" id="IPR045344">
    <property type="entry name" value="C-JID"/>
</dbReference>
<dbReference type="Gene3D" id="3.40.50.10140">
    <property type="entry name" value="Toll/interleukin-1 receptor homology (TIR) domain"/>
    <property type="match status" value="1"/>
</dbReference>